<dbReference type="PANTHER" id="PTHR31912">
    <property type="entry name" value="IP13529P"/>
    <property type="match status" value="1"/>
</dbReference>
<name>A0A165SX57_9AGAM</name>
<dbReference type="Proteomes" id="UP000076761">
    <property type="component" value="Unassembled WGS sequence"/>
</dbReference>
<dbReference type="STRING" id="1314782.A0A165SX57"/>
<evidence type="ECO:0000313" key="1">
    <source>
        <dbReference type="EMBL" id="KZT25811.1"/>
    </source>
</evidence>
<dbReference type="OrthoDB" id="2506088at2759"/>
<accession>A0A165SX57</accession>
<dbReference type="EMBL" id="KV425570">
    <property type="protein sequence ID" value="KZT25811.1"/>
    <property type="molecule type" value="Genomic_DNA"/>
</dbReference>
<sequence length="85" mass="9729">IDHFLICTCKLTPRWFNKPKFHILLHLPEHIRRFGPAMLFATEGFESFNAIIRSHSIHSNRHAPSLDIAISMARANRLCHLLSGG</sequence>
<dbReference type="InParanoid" id="A0A165SX57"/>
<dbReference type="PANTHER" id="PTHR31912:SF34">
    <property type="entry name" value="NOTOCHORD-RELATED PROTEIN"/>
    <property type="match status" value="1"/>
</dbReference>
<evidence type="ECO:0008006" key="3">
    <source>
        <dbReference type="Google" id="ProtNLM"/>
    </source>
</evidence>
<feature type="non-terminal residue" evidence="1">
    <location>
        <position position="1"/>
    </location>
</feature>
<dbReference type="AlphaFoldDB" id="A0A165SX57"/>
<organism evidence="1 2">
    <name type="scientific">Neolentinus lepideus HHB14362 ss-1</name>
    <dbReference type="NCBI Taxonomy" id="1314782"/>
    <lineage>
        <taxon>Eukaryota</taxon>
        <taxon>Fungi</taxon>
        <taxon>Dikarya</taxon>
        <taxon>Basidiomycota</taxon>
        <taxon>Agaricomycotina</taxon>
        <taxon>Agaricomycetes</taxon>
        <taxon>Gloeophyllales</taxon>
        <taxon>Gloeophyllaceae</taxon>
        <taxon>Neolentinus</taxon>
    </lineage>
</organism>
<protein>
    <recommendedName>
        <fullName evidence="3">DUF4218 domain-containing protein</fullName>
    </recommendedName>
</protein>
<evidence type="ECO:0000313" key="2">
    <source>
        <dbReference type="Proteomes" id="UP000076761"/>
    </source>
</evidence>
<gene>
    <name evidence="1" type="ORF">NEOLEDRAFT_1022253</name>
</gene>
<feature type="non-terminal residue" evidence="1">
    <location>
        <position position="85"/>
    </location>
</feature>
<proteinExistence type="predicted"/>
<keyword evidence="2" id="KW-1185">Reference proteome</keyword>
<reference evidence="1 2" key="1">
    <citation type="journal article" date="2016" name="Mol. Biol. Evol.">
        <title>Comparative Genomics of Early-Diverging Mushroom-Forming Fungi Provides Insights into the Origins of Lignocellulose Decay Capabilities.</title>
        <authorList>
            <person name="Nagy L.G."/>
            <person name="Riley R."/>
            <person name="Tritt A."/>
            <person name="Adam C."/>
            <person name="Daum C."/>
            <person name="Floudas D."/>
            <person name="Sun H."/>
            <person name="Yadav J.S."/>
            <person name="Pangilinan J."/>
            <person name="Larsson K.H."/>
            <person name="Matsuura K."/>
            <person name="Barry K."/>
            <person name="Labutti K."/>
            <person name="Kuo R."/>
            <person name="Ohm R.A."/>
            <person name="Bhattacharya S.S."/>
            <person name="Shirouzu T."/>
            <person name="Yoshinaga Y."/>
            <person name="Martin F.M."/>
            <person name="Grigoriev I.V."/>
            <person name="Hibbett D.S."/>
        </authorList>
    </citation>
    <scope>NUCLEOTIDE SEQUENCE [LARGE SCALE GENOMIC DNA]</scope>
    <source>
        <strain evidence="1 2">HHB14362 ss-1</strain>
    </source>
</reference>